<feature type="compositionally biased region" description="Low complexity" evidence="6">
    <location>
        <begin position="75"/>
        <end position="85"/>
    </location>
</feature>
<keyword evidence="9" id="KW-1185">Reference proteome</keyword>
<feature type="region of interest" description="Disordered" evidence="6">
    <location>
        <begin position="175"/>
        <end position="226"/>
    </location>
</feature>
<keyword evidence="3" id="KW-0238">DNA-binding</keyword>
<dbReference type="PANTHER" id="PTHR31282">
    <property type="entry name" value="WRKY TRANSCRIPTION FACTOR 21-RELATED"/>
    <property type="match status" value="1"/>
</dbReference>
<keyword evidence="5" id="KW-0539">Nucleus</keyword>
<dbReference type="InterPro" id="IPR036576">
    <property type="entry name" value="WRKY_dom_sf"/>
</dbReference>
<evidence type="ECO:0000259" key="7">
    <source>
        <dbReference type="PROSITE" id="PS50811"/>
    </source>
</evidence>
<evidence type="ECO:0000256" key="2">
    <source>
        <dbReference type="ARBA" id="ARBA00023015"/>
    </source>
</evidence>
<comment type="subcellular location">
    <subcellularLocation>
        <location evidence="1">Nucleus</location>
    </subcellularLocation>
</comment>
<evidence type="ECO:0000256" key="3">
    <source>
        <dbReference type="ARBA" id="ARBA00023125"/>
    </source>
</evidence>
<feature type="compositionally biased region" description="Low complexity" evidence="6">
    <location>
        <begin position="180"/>
        <end position="210"/>
    </location>
</feature>
<feature type="domain" description="WRKY" evidence="7">
    <location>
        <begin position="362"/>
        <end position="428"/>
    </location>
</feature>
<gene>
    <name evidence="8" type="ORF">CSSPJE1EN1_LOCUS11959</name>
</gene>
<name>A0ABP0WHY2_9BRYO</name>
<feature type="region of interest" description="Disordered" evidence="6">
    <location>
        <begin position="130"/>
        <end position="150"/>
    </location>
</feature>
<dbReference type="EMBL" id="OZ020113">
    <property type="protein sequence ID" value="CAK9266481.1"/>
    <property type="molecule type" value="Genomic_DNA"/>
</dbReference>
<feature type="region of interest" description="Disordered" evidence="6">
    <location>
        <begin position="280"/>
        <end position="311"/>
    </location>
</feature>
<keyword evidence="2" id="KW-0805">Transcription regulation</keyword>
<reference evidence="8" key="1">
    <citation type="submission" date="2024-02" db="EMBL/GenBank/DDBJ databases">
        <authorList>
            <consortium name="ELIXIR-Norway"/>
            <consortium name="Elixir Norway"/>
        </authorList>
    </citation>
    <scope>NUCLEOTIDE SEQUENCE</scope>
</reference>
<keyword evidence="4" id="KW-0804">Transcription</keyword>
<dbReference type="InterPro" id="IPR018872">
    <property type="entry name" value="Zn-cluster-dom"/>
</dbReference>
<proteinExistence type="predicted"/>
<dbReference type="Proteomes" id="UP001497444">
    <property type="component" value="Chromosome 18"/>
</dbReference>
<feature type="region of interest" description="Disordered" evidence="6">
    <location>
        <begin position="72"/>
        <end position="104"/>
    </location>
</feature>
<dbReference type="Pfam" id="PF10533">
    <property type="entry name" value="Plant_zn_clust"/>
    <property type="match status" value="1"/>
</dbReference>
<dbReference type="PROSITE" id="PS50811">
    <property type="entry name" value="WRKY"/>
    <property type="match status" value="1"/>
</dbReference>
<evidence type="ECO:0000313" key="8">
    <source>
        <dbReference type="EMBL" id="CAK9266481.1"/>
    </source>
</evidence>
<dbReference type="SMART" id="SM00774">
    <property type="entry name" value="WRKY"/>
    <property type="match status" value="1"/>
</dbReference>
<dbReference type="SUPFAM" id="SSF118290">
    <property type="entry name" value="WRKY DNA-binding domain"/>
    <property type="match status" value="1"/>
</dbReference>
<evidence type="ECO:0000313" key="9">
    <source>
        <dbReference type="Proteomes" id="UP001497444"/>
    </source>
</evidence>
<dbReference type="Pfam" id="PF03106">
    <property type="entry name" value="WRKY"/>
    <property type="match status" value="1"/>
</dbReference>
<evidence type="ECO:0000256" key="4">
    <source>
        <dbReference type="ARBA" id="ARBA00023163"/>
    </source>
</evidence>
<accession>A0ABP0WHY2</accession>
<sequence length="439" mass="49369">MDHEDTISLWVDGTITELMAAMPGVPLQHLFAKLIEVLEPCNMQLQKLIESRFHALFGSTTEEAPGWQLQKLSHAHGSPSSASQAGGHGGSSKRMRGNTNNEEDDLLNVRVNEFRSNSGGGEVLLHLQGKRREQHPSSLLPQLPPPMTRDSEAFTTAIEDRSIASLQLSLDPWNQRMQEHSQQQQQQQPQQEQQQQQKYHQPLPQQQQQQQHRHHHEEQARTTQNSSMLLDEQQQDAVAGMAISKLQKVVSLLSRTGHARFRKSPQSPFLARYASDFPEGPPLSTSSKPYSVVSMDGSRCTDKQEHSSLLPSHRQRLQLSGSRKCSGKADGVKCSALGRCHCSKRRKLRVKRTIRVPAISSKQADIPPDDYSWRKYGQKPIKGSPHPRGYYKCSSMRGCPARKHVERFLEDPSMLIVTYEGEHNHALSTSANTHALVVH</sequence>
<evidence type="ECO:0000256" key="5">
    <source>
        <dbReference type="ARBA" id="ARBA00023242"/>
    </source>
</evidence>
<evidence type="ECO:0000256" key="6">
    <source>
        <dbReference type="SAM" id="MobiDB-lite"/>
    </source>
</evidence>
<dbReference type="InterPro" id="IPR044810">
    <property type="entry name" value="WRKY_plant"/>
</dbReference>
<evidence type="ECO:0000256" key="1">
    <source>
        <dbReference type="ARBA" id="ARBA00004123"/>
    </source>
</evidence>
<protein>
    <recommendedName>
        <fullName evidence="7">WRKY domain-containing protein</fullName>
    </recommendedName>
</protein>
<dbReference type="Gene3D" id="2.20.25.80">
    <property type="entry name" value="WRKY domain"/>
    <property type="match status" value="1"/>
</dbReference>
<dbReference type="InterPro" id="IPR003657">
    <property type="entry name" value="WRKY_dom"/>
</dbReference>
<organism evidence="8 9">
    <name type="scientific">Sphagnum jensenii</name>
    <dbReference type="NCBI Taxonomy" id="128206"/>
    <lineage>
        <taxon>Eukaryota</taxon>
        <taxon>Viridiplantae</taxon>
        <taxon>Streptophyta</taxon>
        <taxon>Embryophyta</taxon>
        <taxon>Bryophyta</taxon>
        <taxon>Sphagnophytina</taxon>
        <taxon>Sphagnopsida</taxon>
        <taxon>Sphagnales</taxon>
        <taxon>Sphagnaceae</taxon>
        <taxon>Sphagnum</taxon>
    </lineage>
</organism>